<protein>
    <submittedName>
        <fullName evidence="1">Uncharacterized protein</fullName>
    </submittedName>
</protein>
<sequence length="41" mass="4811">MSTCNCSCGFYYQLRYCHCTLEHIFCFTKISSQVICVSWFG</sequence>
<reference evidence="1" key="1">
    <citation type="submission" date="2014-11" db="EMBL/GenBank/DDBJ databases">
        <authorList>
            <person name="Amaro Gonzalez C."/>
        </authorList>
    </citation>
    <scope>NUCLEOTIDE SEQUENCE</scope>
</reference>
<name>A0A0E9T2S5_ANGAN</name>
<dbReference type="AlphaFoldDB" id="A0A0E9T2S5"/>
<reference evidence="1" key="2">
    <citation type="journal article" date="2015" name="Fish Shellfish Immunol.">
        <title>Early steps in the European eel (Anguilla anguilla)-Vibrio vulnificus interaction in the gills: Role of the RtxA13 toxin.</title>
        <authorList>
            <person name="Callol A."/>
            <person name="Pajuelo D."/>
            <person name="Ebbesson L."/>
            <person name="Teles M."/>
            <person name="MacKenzie S."/>
            <person name="Amaro C."/>
        </authorList>
    </citation>
    <scope>NUCLEOTIDE SEQUENCE</scope>
</reference>
<dbReference type="EMBL" id="GBXM01060708">
    <property type="protein sequence ID" value="JAH47869.1"/>
    <property type="molecule type" value="Transcribed_RNA"/>
</dbReference>
<accession>A0A0E9T2S5</accession>
<organism evidence="1">
    <name type="scientific">Anguilla anguilla</name>
    <name type="common">European freshwater eel</name>
    <name type="synonym">Muraena anguilla</name>
    <dbReference type="NCBI Taxonomy" id="7936"/>
    <lineage>
        <taxon>Eukaryota</taxon>
        <taxon>Metazoa</taxon>
        <taxon>Chordata</taxon>
        <taxon>Craniata</taxon>
        <taxon>Vertebrata</taxon>
        <taxon>Euteleostomi</taxon>
        <taxon>Actinopterygii</taxon>
        <taxon>Neopterygii</taxon>
        <taxon>Teleostei</taxon>
        <taxon>Anguilliformes</taxon>
        <taxon>Anguillidae</taxon>
        <taxon>Anguilla</taxon>
    </lineage>
</organism>
<proteinExistence type="predicted"/>
<evidence type="ECO:0000313" key="1">
    <source>
        <dbReference type="EMBL" id="JAH47869.1"/>
    </source>
</evidence>